<protein>
    <submittedName>
        <fullName evidence="2">Uncharacterized protein</fullName>
    </submittedName>
</protein>
<feature type="compositionally biased region" description="Acidic residues" evidence="1">
    <location>
        <begin position="56"/>
        <end position="68"/>
    </location>
</feature>
<dbReference type="Gramene" id="AUR62006154-RA">
    <property type="protein sequence ID" value="AUR62006154-RA:cds"/>
    <property type="gene ID" value="AUR62006154"/>
</dbReference>
<accession>A0A803L2R5</accession>
<reference evidence="2" key="1">
    <citation type="journal article" date="2017" name="Nature">
        <title>The genome of Chenopodium quinoa.</title>
        <authorList>
            <person name="Jarvis D.E."/>
            <person name="Ho Y.S."/>
            <person name="Lightfoot D.J."/>
            <person name="Schmoeckel S.M."/>
            <person name="Li B."/>
            <person name="Borm T.J.A."/>
            <person name="Ohyanagi H."/>
            <person name="Mineta K."/>
            <person name="Michell C.T."/>
            <person name="Saber N."/>
            <person name="Kharbatia N.M."/>
            <person name="Rupper R.R."/>
            <person name="Sharp A.R."/>
            <person name="Dally N."/>
            <person name="Boughton B.A."/>
            <person name="Woo Y.H."/>
            <person name="Gao G."/>
            <person name="Schijlen E.G.W.M."/>
            <person name="Guo X."/>
            <person name="Momin A.A."/>
            <person name="Negrao S."/>
            <person name="Al-Babili S."/>
            <person name="Gehring C."/>
            <person name="Roessner U."/>
            <person name="Jung C."/>
            <person name="Murphy K."/>
            <person name="Arold S.T."/>
            <person name="Gojobori T."/>
            <person name="van der Linden C.G."/>
            <person name="van Loo E.N."/>
            <person name="Jellen E.N."/>
            <person name="Maughan P.J."/>
            <person name="Tester M."/>
        </authorList>
    </citation>
    <scope>NUCLEOTIDE SEQUENCE [LARGE SCALE GENOMIC DNA]</scope>
    <source>
        <strain evidence="2">cv. PI 614886</strain>
    </source>
</reference>
<dbReference type="Proteomes" id="UP000596660">
    <property type="component" value="Unplaced"/>
</dbReference>
<dbReference type="EnsemblPlants" id="AUR62006154-RA">
    <property type="protein sequence ID" value="AUR62006154-RA:cds"/>
    <property type="gene ID" value="AUR62006154"/>
</dbReference>
<keyword evidence="3" id="KW-1185">Reference proteome</keyword>
<evidence type="ECO:0000313" key="3">
    <source>
        <dbReference type="Proteomes" id="UP000596660"/>
    </source>
</evidence>
<sequence length="108" mass="12351">MSKIAMKDKCVECYYDNDDPDYEVNFDLGGRLVGVKGREPNFEEDFEDKIEHEVDNEGGAEYEEELEEPIPPSDNGGTSDEEYVNTREQLKGWNTKVVDIALQLQKEA</sequence>
<evidence type="ECO:0000313" key="2">
    <source>
        <dbReference type="EnsemblPlants" id="AUR62006154-RA:cds"/>
    </source>
</evidence>
<evidence type="ECO:0000256" key="1">
    <source>
        <dbReference type="SAM" id="MobiDB-lite"/>
    </source>
</evidence>
<organism evidence="2 3">
    <name type="scientific">Chenopodium quinoa</name>
    <name type="common">Quinoa</name>
    <dbReference type="NCBI Taxonomy" id="63459"/>
    <lineage>
        <taxon>Eukaryota</taxon>
        <taxon>Viridiplantae</taxon>
        <taxon>Streptophyta</taxon>
        <taxon>Embryophyta</taxon>
        <taxon>Tracheophyta</taxon>
        <taxon>Spermatophyta</taxon>
        <taxon>Magnoliopsida</taxon>
        <taxon>eudicotyledons</taxon>
        <taxon>Gunneridae</taxon>
        <taxon>Pentapetalae</taxon>
        <taxon>Caryophyllales</taxon>
        <taxon>Chenopodiaceae</taxon>
        <taxon>Chenopodioideae</taxon>
        <taxon>Atripliceae</taxon>
        <taxon>Chenopodium</taxon>
    </lineage>
</organism>
<name>A0A803L2R5_CHEQI</name>
<dbReference type="AlphaFoldDB" id="A0A803L2R5"/>
<proteinExistence type="predicted"/>
<reference evidence="2" key="2">
    <citation type="submission" date="2021-03" db="UniProtKB">
        <authorList>
            <consortium name="EnsemblPlants"/>
        </authorList>
    </citation>
    <scope>IDENTIFICATION</scope>
</reference>
<feature type="region of interest" description="Disordered" evidence="1">
    <location>
        <begin position="53"/>
        <end position="81"/>
    </location>
</feature>